<feature type="non-terminal residue" evidence="1">
    <location>
        <position position="1"/>
    </location>
</feature>
<evidence type="ECO:0000313" key="2">
    <source>
        <dbReference type="Proteomes" id="UP001234989"/>
    </source>
</evidence>
<dbReference type="PANTHER" id="PTHR45835">
    <property type="entry name" value="YALI0A06105P"/>
    <property type="match status" value="1"/>
</dbReference>
<gene>
    <name evidence="1" type="ORF">MTR67_012356</name>
</gene>
<accession>A0AAF0QEC7</accession>
<dbReference type="EMBL" id="CP133614">
    <property type="protein sequence ID" value="WMV18971.1"/>
    <property type="molecule type" value="Genomic_DNA"/>
</dbReference>
<organism evidence="1 2">
    <name type="scientific">Solanum verrucosum</name>
    <dbReference type="NCBI Taxonomy" id="315347"/>
    <lineage>
        <taxon>Eukaryota</taxon>
        <taxon>Viridiplantae</taxon>
        <taxon>Streptophyta</taxon>
        <taxon>Embryophyta</taxon>
        <taxon>Tracheophyta</taxon>
        <taxon>Spermatophyta</taxon>
        <taxon>Magnoliopsida</taxon>
        <taxon>eudicotyledons</taxon>
        <taxon>Gunneridae</taxon>
        <taxon>Pentapetalae</taxon>
        <taxon>asterids</taxon>
        <taxon>lamiids</taxon>
        <taxon>Solanales</taxon>
        <taxon>Solanaceae</taxon>
        <taxon>Solanoideae</taxon>
        <taxon>Solaneae</taxon>
        <taxon>Solanum</taxon>
    </lineage>
</organism>
<dbReference type="Proteomes" id="UP001234989">
    <property type="component" value="Chromosome 3"/>
</dbReference>
<protein>
    <recommendedName>
        <fullName evidence="3">Reverse transcriptase domain-containing protein</fullName>
    </recommendedName>
</protein>
<reference evidence="1" key="1">
    <citation type="submission" date="2023-08" db="EMBL/GenBank/DDBJ databases">
        <title>A de novo genome assembly of Solanum verrucosum Schlechtendal, a Mexican diploid species geographically isolated from the other diploid A-genome species in potato relatives.</title>
        <authorList>
            <person name="Hosaka K."/>
        </authorList>
    </citation>
    <scope>NUCLEOTIDE SEQUENCE</scope>
    <source>
        <tissue evidence="1">Young leaves</tissue>
    </source>
</reference>
<evidence type="ECO:0000313" key="1">
    <source>
        <dbReference type="EMBL" id="WMV18971.1"/>
    </source>
</evidence>
<evidence type="ECO:0008006" key="3">
    <source>
        <dbReference type="Google" id="ProtNLM"/>
    </source>
</evidence>
<name>A0AAF0QEC7_SOLVR</name>
<sequence length="95" mass="10942">VDELKQQILTEAHNSRQHDSIWVIVDRVTKSAYFLVNLSTTFHPQTDNFHSSIQMVPYEALYGRRCMSPIGWFEVGEATTIAKYPYLFPSDFVSA</sequence>
<dbReference type="AlphaFoldDB" id="A0AAF0QEC7"/>
<keyword evidence="2" id="KW-1185">Reference proteome</keyword>
<dbReference type="PANTHER" id="PTHR45835:SF91">
    <property type="entry name" value="RETROTRANSPOSON, TY3-GYPSY SUBCLASS-LIKE PROTEIN"/>
    <property type="match status" value="1"/>
</dbReference>
<proteinExistence type="predicted"/>